<comment type="catalytic activity">
    <reaction evidence="7 8">
        <text>L-methionyl-tRNA(fMet) + (6R)-10-formyltetrahydrofolate = N-formyl-L-methionyl-tRNA(fMet) + (6S)-5,6,7,8-tetrahydrofolate + H(+)</text>
        <dbReference type="Rhea" id="RHEA:24380"/>
        <dbReference type="Rhea" id="RHEA-COMP:9952"/>
        <dbReference type="Rhea" id="RHEA-COMP:9953"/>
        <dbReference type="ChEBI" id="CHEBI:15378"/>
        <dbReference type="ChEBI" id="CHEBI:57453"/>
        <dbReference type="ChEBI" id="CHEBI:78530"/>
        <dbReference type="ChEBI" id="CHEBI:78844"/>
        <dbReference type="ChEBI" id="CHEBI:195366"/>
        <dbReference type="EC" id="2.1.2.9"/>
    </reaction>
</comment>
<evidence type="ECO:0000256" key="1">
    <source>
        <dbReference type="ARBA" id="ARBA00002606"/>
    </source>
</evidence>
<dbReference type="PROSITE" id="PS00373">
    <property type="entry name" value="GART"/>
    <property type="match status" value="1"/>
</dbReference>
<evidence type="ECO:0000256" key="7">
    <source>
        <dbReference type="ARBA" id="ARBA00048558"/>
    </source>
</evidence>
<evidence type="ECO:0000256" key="8">
    <source>
        <dbReference type="HAMAP-Rule" id="MF_00182"/>
    </source>
</evidence>
<evidence type="ECO:0000256" key="5">
    <source>
        <dbReference type="ARBA" id="ARBA00022679"/>
    </source>
</evidence>
<dbReference type="InterPro" id="IPR041711">
    <property type="entry name" value="Met-tRNA-FMT_N"/>
</dbReference>
<dbReference type="EMBL" id="JACHIG010000024">
    <property type="protein sequence ID" value="MBB5035685.1"/>
    <property type="molecule type" value="Genomic_DNA"/>
</dbReference>
<evidence type="ECO:0000256" key="6">
    <source>
        <dbReference type="ARBA" id="ARBA00022917"/>
    </source>
</evidence>
<dbReference type="InterPro" id="IPR011034">
    <property type="entry name" value="Formyl_transferase-like_C_sf"/>
</dbReference>
<dbReference type="InterPro" id="IPR005794">
    <property type="entry name" value="Fmt"/>
</dbReference>
<dbReference type="Proteomes" id="UP000590740">
    <property type="component" value="Unassembled WGS sequence"/>
</dbReference>
<comment type="caution">
    <text evidence="11">The sequence shown here is derived from an EMBL/GenBank/DDBJ whole genome shotgun (WGS) entry which is preliminary data.</text>
</comment>
<feature type="domain" description="Formyl transferase N-terminal" evidence="9">
    <location>
        <begin position="1"/>
        <end position="179"/>
    </location>
</feature>
<dbReference type="SUPFAM" id="SSF50486">
    <property type="entry name" value="FMT C-terminal domain-like"/>
    <property type="match status" value="1"/>
</dbReference>
<dbReference type="GO" id="GO:0004479">
    <property type="term" value="F:methionyl-tRNA formyltransferase activity"/>
    <property type="evidence" value="ECO:0007669"/>
    <property type="project" value="UniProtKB-UniRule"/>
</dbReference>
<dbReference type="InterPro" id="IPR044135">
    <property type="entry name" value="Met-tRNA-FMT_C"/>
</dbReference>
<feature type="binding site" evidence="8">
    <location>
        <begin position="108"/>
        <end position="111"/>
    </location>
    <ligand>
        <name>(6S)-5,6,7,8-tetrahydrofolate</name>
        <dbReference type="ChEBI" id="CHEBI:57453"/>
    </ligand>
</feature>
<dbReference type="Gene3D" id="3.40.50.170">
    <property type="entry name" value="Formyl transferase, N-terminal domain"/>
    <property type="match status" value="1"/>
</dbReference>
<dbReference type="EC" id="2.1.2.9" evidence="3 8"/>
<dbReference type="InterPro" id="IPR001555">
    <property type="entry name" value="GART_AS"/>
</dbReference>
<dbReference type="AlphaFoldDB" id="A0A7W7YH04"/>
<dbReference type="InterPro" id="IPR005793">
    <property type="entry name" value="Formyl_trans_C"/>
</dbReference>
<keyword evidence="6 8" id="KW-0648">Protein biosynthesis</keyword>
<comment type="similarity">
    <text evidence="2 8">Belongs to the Fmt family.</text>
</comment>
<dbReference type="HAMAP" id="MF_00182">
    <property type="entry name" value="Formyl_trans"/>
    <property type="match status" value="1"/>
</dbReference>
<name>A0A7W7YH04_9BACT</name>
<keyword evidence="5 8" id="KW-0808">Transferase</keyword>
<organism evidence="11 12">
    <name type="scientific">Prosthecobacter vanneervenii</name>
    <dbReference type="NCBI Taxonomy" id="48466"/>
    <lineage>
        <taxon>Bacteria</taxon>
        <taxon>Pseudomonadati</taxon>
        <taxon>Verrucomicrobiota</taxon>
        <taxon>Verrucomicrobiia</taxon>
        <taxon>Verrucomicrobiales</taxon>
        <taxon>Verrucomicrobiaceae</taxon>
        <taxon>Prosthecobacter</taxon>
    </lineage>
</organism>
<dbReference type="InterPro" id="IPR037022">
    <property type="entry name" value="Formyl_trans_C_sf"/>
</dbReference>
<evidence type="ECO:0000313" key="12">
    <source>
        <dbReference type="Proteomes" id="UP000590740"/>
    </source>
</evidence>
<dbReference type="Pfam" id="PF02911">
    <property type="entry name" value="Formyl_trans_C"/>
    <property type="match status" value="1"/>
</dbReference>
<accession>A0A7W7YH04</accession>
<dbReference type="PANTHER" id="PTHR11138">
    <property type="entry name" value="METHIONYL-TRNA FORMYLTRANSFERASE"/>
    <property type="match status" value="1"/>
</dbReference>
<dbReference type="CDD" id="cd08704">
    <property type="entry name" value="Met_tRNA_FMT_C"/>
    <property type="match status" value="1"/>
</dbReference>
<protein>
    <recommendedName>
        <fullName evidence="4 8">Methionyl-tRNA formyltransferase</fullName>
        <ecNumber evidence="3 8">2.1.2.9</ecNumber>
    </recommendedName>
</protein>
<dbReference type="NCBIfam" id="TIGR00460">
    <property type="entry name" value="fmt"/>
    <property type="match status" value="1"/>
</dbReference>
<dbReference type="InterPro" id="IPR036477">
    <property type="entry name" value="Formyl_transf_N_sf"/>
</dbReference>
<sequence length="309" mass="33118">MRVLFIGTGDIGLPSLEWLLSTPKHQVVGVVTQPDKPVGRKQVLTPPQVKVRALAAGITVMQPLKIRHAVEELKAFNADVAVVIAYGQILSRAVLDVPPLGCLNVHTSLLPRHRGAAPIQAAIRDGDTETGVTIMFMDEGLDTGDILLMKRTPIAADETGGSLHDRLALQAPAALEEALDLLASGNPPREKQDDSKATHVRKLTRQDGRLDWKRPAVELDRLIRAFTPWPGTSCLLKETQMKIHRAQALPAADACPAPGTIVRANAEGILVSCGTGLLNLTEVQIEGGKRLPAADFLRGHPLQAGDLLG</sequence>
<gene>
    <name evidence="8" type="primary">fmt</name>
    <name evidence="11" type="ORF">HNQ65_005299</name>
</gene>
<evidence type="ECO:0000256" key="3">
    <source>
        <dbReference type="ARBA" id="ARBA00012261"/>
    </source>
</evidence>
<dbReference type="InterPro" id="IPR002376">
    <property type="entry name" value="Formyl_transf_N"/>
</dbReference>
<keyword evidence="12" id="KW-1185">Reference proteome</keyword>
<dbReference type="Gene3D" id="3.10.25.10">
    <property type="entry name" value="Formyl transferase, C-terminal domain"/>
    <property type="match status" value="1"/>
</dbReference>
<dbReference type="RefSeq" id="WP_184344728.1">
    <property type="nucleotide sequence ID" value="NZ_JACHIG010000024.1"/>
</dbReference>
<dbReference type="Pfam" id="PF00551">
    <property type="entry name" value="Formyl_trans_N"/>
    <property type="match status" value="1"/>
</dbReference>
<evidence type="ECO:0000256" key="4">
    <source>
        <dbReference type="ARBA" id="ARBA00016014"/>
    </source>
</evidence>
<comment type="function">
    <text evidence="1 8">Attaches a formyl group to the free amino group of methionyl-tRNA(fMet). The formyl group appears to play a dual role in the initiator identity of N-formylmethionyl-tRNA by promoting its recognition by IF2 and preventing the misappropriation of this tRNA by the elongation apparatus.</text>
</comment>
<dbReference type="CDD" id="cd08646">
    <property type="entry name" value="FMT_core_Met-tRNA-FMT_N"/>
    <property type="match status" value="1"/>
</dbReference>
<proteinExistence type="inferred from homology"/>
<evidence type="ECO:0000259" key="10">
    <source>
        <dbReference type="Pfam" id="PF02911"/>
    </source>
</evidence>
<dbReference type="SUPFAM" id="SSF53328">
    <property type="entry name" value="Formyltransferase"/>
    <property type="match status" value="1"/>
</dbReference>
<dbReference type="GO" id="GO:0005829">
    <property type="term" value="C:cytosol"/>
    <property type="evidence" value="ECO:0007669"/>
    <property type="project" value="TreeGrafter"/>
</dbReference>
<feature type="domain" description="Formyl transferase C-terminal" evidence="10">
    <location>
        <begin position="202"/>
        <end position="300"/>
    </location>
</feature>
<evidence type="ECO:0000256" key="2">
    <source>
        <dbReference type="ARBA" id="ARBA00010699"/>
    </source>
</evidence>
<evidence type="ECO:0000259" key="9">
    <source>
        <dbReference type="Pfam" id="PF00551"/>
    </source>
</evidence>
<reference evidence="11 12" key="1">
    <citation type="submission" date="2020-08" db="EMBL/GenBank/DDBJ databases">
        <title>Genomic Encyclopedia of Type Strains, Phase IV (KMG-IV): sequencing the most valuable type-strain genomes for metagenomic binning, comparative biology and taxonomic classification.</title>
        <authorList>
            <person name="Goeker M."/>
        </authorList>
    </citation>
    <scope>NUCLEOTIDE SEQUENCE [LARGE SCALE GENOMIC DNA]</scope>
    <source>
        <strain evidence="11 12">DSM 12252</strain>
    </source>
</reference>
<dbReference type="PANTHER" id="PTHR11138:SF5">
    <property type="entry name" value="METHIONYL-TRNA FORMYLTRANSFERASE, MITOCHONDRIAL"/>
    <property type="match status" value="1"/>
</dbReference>
<evidence type="ECO:0000313" key="11">
    <source>
        <dbReference type="EMBL" id="MBB5035685.1"/>
    </source>
</evidence>